<keyword evidence="2 5" id="KW-0378">Hydrolase</keyword>
<proteinExistence type="inferred from homology"/>
<evidence type="ECO:0000313" key="6">
    <source>
        <dbReference type="Proteomes" id="UP000664795"/>
    </source>
</evidence>
<dbReference type="PANTHER" id="PTHR43798">
    <property type="entry name" value="MONOACYLGLYCEROL LIPASE"/>
    <property type="match status" value="1"/>
</dbReference>
<comment type="caution">
    <text evidence="5">The sequence shown here is derived from an EMBL/GenBank/DDBJ whole genome shotgun (WGS) entry which is preliminary data.</text>
</comment>
<sequence length="346" mass="38891">MKTKLTTLLLATAFGTAYTQSAADSVVARGNRSLKKPIFLLVVLATMHLATAQTTPYKTDSLVLDNAVLYYHTYGTGAPIVILSGRPGIGAFQESDVAENLGKTYRAILFEQRGTGRSWTKPVDGSTINVRTAVEDLERLRTRLGVDKLNLYGHSWGAVLASAYTAQHPDRVGTLILSGSGEINLQRYFIYTANMTQRRLLFADSLRYWSDSVIVRRDRQRAFLERRRLNRSAYVYDPKKLPQYEVQINKGLINEEVSNLMWTDMFRSRLNLDTTLPAFKGPTLIVFGWQDPIGTATFYPLKQSLPQAEVQGINFCSHLASIEQPEKFFGIVNDFLSRHLASPKSR</sequence>
<evidence type="ECO:0000256" key="1">
    <source>
        <dbReference type="ARBA" id="ARBA00010088"/>
    </source>
</evidence>
<evidence type="ECO:0000256" key="3">
    <source>
        <dbReference type="SAM" id="SignalP"/>
    </source>
</evidence>
<evidence type="ECO:0000256" key="2">
    <source>
        <dbReference type="ARBA" id="ARBA00022801"/>
    </source>
</evidence>
<dbReference type="InterPro" id="IPR029058">
    <property type="entry name" value="AB_hydrolase_fold"/>
</dbReference>
<gene>
    <name evidence="5" type="ORF">J2I48_18555</name>
</gene>
<dbReference type="GO" id="GO:0016020">
    <property type="term" value="C:membrane"/>
    <property type="evidence" value="ECO:0007669"/>
    <property type="project" value="TreeGrafter"/>
</dbReference>
<comment type="similarity">
    <text evidence="1">Belongs to the peptidase S33 family.</text>
</comment>
<keyword evidence="6" id="KW-1185">Reference proteome</keyword>
<dbReference type="Proteomes" id="UP000664795">
    <property type="component" value="Unassembled WGS sequence"/>
</dbReference>
<name>A0A939GAE4_9BACT</name>
<keyword evidence="3" id="KW-0732">Signal</keyword>
<dbReference type="InterPro" id="IPR050266">
    <property type="entry name" value="AB_hydrolase_sf"/>
</dbReference>
<feature type="signal peptide" evidence="3">
    <location>
        <begin position="1"/>
        <end position="22"/>
    </location>
</feature>
<evidence type="ECO:0000259" key="4">
    <source>
        <dbReference type="Pfam" id="PF00561"/>
    </source>
</evidence>
<protein>
    <submittedName>
        <fullName evidence="5">Alpha/beta hydrolase</fullName>
    </submittedName>
</protein>
<reference evidence="5 6" key="1">
    <citation type="submission" date="2021-03" db="EMBL/GenBank/DDBJ databases">
        <title>Fibrella sp. HMF5036 genome sequencing and assembly.</title>
        <authorList>
            <person name="Kang H."/>
            <person name="Kim H."/>
            <person name="Bae S."/>
            <person name="Joh K."/>
        </authorList>
    </citation>
    <scope>NUCLEOTIDE SEQUENCE [LARGE SCALE GENOMIC DNA]</scope>
    <source>
        <strain evidence="5 6">HMF5036</strain>
    </source>
</reference>
<evidence type="ECO:0000313" key="5">
    <source>
        <dbReference type="EMBL" id="MBO0933017.1"/>
    </source>
</evidence>
<dbReference type="PANTHER" id="PTHR43798:SF24">
    <property type="entry name" value="CIS-3-ALKYL-4-ALKYLOXETAN-2-ONE DECARBOXYLASE"/>
    <property type="match status" value="1"/>
</dbReference>
<dbReference type="InterPro" id="IPR002410">
    <property type="entry name" value="Peptidase_S33"/>
</dbReference>
<dbReference type="Gene3D" id="3.40.50.1820">
    <property type="entry name" value="alpha/beta hydrolase"/>
    <property type="match status" value="1"/>
</dbReference>
<dbReference type="PRINTS" id="PR00793">
    <property type="entry name" value="PROAMNOPTASE"/>
</dbReference>
<dbReference type="EMBL" id="JAFMYU010000016">
    <property type="protein sequence ID" value="MBO0933017.1"/>
    <property type="molecule type" value="Genomic_DNA"/>
</dbReference>
<dbReference type="Pfam" id="PF00561">
    <property type="entry name" value="Abhydrolase_1"/>
    <property type="match status" value="1"/>
</dbReference>
<dbReference type="AlphaFoldDB" id="A0A939GAE4"/>
<organism evidence="5 6">
    <name type="scientific">Fibrella aquatilis</name>
    <dbReference type="NCBI Taxonomy" id="2817059"/>
    <lineage>
        <taxon>Bacteria</taxon>
        <taxon>Pseudomonadati</taxon>
        <taxon>Bacteroidota</taxon>
        <taxon>Cytophagia</taxon>
        <taxon>Cytophagales</taxon>
        <taxon>Spirosomataceae</taxon>
        <taxon>Fibrella</taxon>
    </lineage>
</organism>
<feature type="domain" description="AB hydrolase-1" evidence="4">
    <location>
        <begin position="79"/>
        <end position="324"/>
    </location>
</feature>
<feature type="chain" id="PRO_5036976536" evidence="3">
    <location>
        <begin position="23"/>
        <end position="346"/>
    </location>
</feature>
<dbReference type="SUPFAM" id="SSF53474">
    <property type="entry name" value="alpha/beta-Hydrolases"/>
    <property type="match status" value="1"/>
</dbReference>
<dbReference type="InterPro" id="IPR000073">
    <property type="entry name" value="AB_hydrolase_1"/>
</dbReference>
<dbReference type="GO" id="GO:0008233">
    <property type="term" value="F:peptidase activity"/>
    <property type="evidence" value="ECO:0007669"/>
    <property type="project" value="InterPro"/>
</dbReference>
<dbReference type="GO" id="GO:0006508">
    <property type="term" value="P:proteolysis"/>
    <property type="evidence" value="ECO:0007669"/>
    <property type="project" value="InterPro"/>
</dbReference>
<dbReference type="RefSeq" id="WP_207336984.1">
    <property type="nucleotide sequence ID" value="NZ_JAFMYU010000016.1"/>
</dbReference>
<accession>A0A939GAE4</accession>